<evidence type="ECO:0000313" key="7">
    <source>
        <dbReference type="EMBL" id="EEC46566.1"/>
    </source>
</evidence>
<dbReference type="EMBL" id="CM000616">
    <property type="protein sequence ID" value="EEC46566.1"/>
    <property type="molecule type" value="Genomic_DNA"/>
</dbReference>
<keyword evidence="4" id="KW-0472">Membrane</keyword>
<dbReference type="OMA" id="MWAWAKT"/>
<evidence type="ECO:0000313" key="8">
    <source>
        <dbReference type="Proteomes" id="UP000000759"/>
    </source>
</evidence>
<dbReference type="InterPro" id="IPR006694">
    <property type="entry name" value="Fatty_acid_hydroxylase"/>
</dbReference>
<gene>
    <name evidence="7" type="ORF">PHATRDRAFT_47593</name>
</gene>
<dbReference type="HOGENOM" id="CLU_414189_0_0_1"/>
<reference evidence="8" key="2">
    <citation type="submission" date="2008-08" db="EMBL/GenBank/DDBJ databases">
        <authorList>
            <consortium name="Diatom Consortium"/>
            <person name="Grigoriev I."/>
            <person name="Grimwood J."/>
            <person name="Kuo A."/>
            <person name="Otillar R.P."/>
            <person name="Salamov A."/>
            <person name="Detter J.C."/>
            <person name="Lindquist E."/>
            <person name="Shapiro H."/>
            <person name="Lucas S."/>
            <person name="Glavina del Rio T."/>
            <person name="Pitluck S."/>
            <person name="Rokhsar D."/>
            <person name="Bowler C."/>
        </authorList>
    </citation>
    <scope>GENOME REANNOTATION</scope>
    <source>
        <strain evidence="8">CCAP 1055/1</strain>
    </source>
</reference>
<evidence type="ECO:0000259" key="6">
    <source>
        <dbReference type="Pfam" id="PF04116"/>
    </source>
</evidence>
<comment type="subcellular location">
    <subcellularLocation>
        <location evidence="1">Membrane</location>
    </subcellularLocation>
</comment>
<dbReference type="InterPro" id="IPR050307">
    <property type="entry name" value="Sterol_Desaturase_Related"/>
</dbReference>
<dbReference type="GO" id="GO:0005506">
    <property type="term" value="F:iron ion binding"/>
    <property type="evidence" value="ECO:0007669"/>
    <property type="project" value="InterPro"/>
</dbReference>
<name>B7G477_PHATC</name>
<keyword evidence="3" id="KW-1133">Transmembrane helix</keyword>
<evidence type="ECO:0000256" key="1">
    <source>
        <dbReference type="ARBA" id="ARBA00004370"/>
    </source>
</evidence>
<sequence length="663" mass="76593">MCKKPEPKPHEKEVSSSDDDDSVAESSPKEDTSFPAVAPTHSAKDRNTDYDWLIFLGPALFAKFTPVWTIYAIAIARIATTHLILSLHYQFVDKDNYFNKLTQKQLRREKDDYLTGFYLHMYTQIALQLIFPSMFFSPNEQIWSCAKEVFLSHVLVVEPLYYLAHRWLHVPKQMKAMHGFHHLSIHTLPSTSLVQNFHEHFVYLAVFGPAFMLPFLLQGRQHWAVVGAYLVAFDAINAWGHTNVQIRSWFLTSPWSPLTYLFYTPEFHLGHHAYFNANYGLFMPLWDRLLGTYREYHKKPRAMLPADQQDFVFIGHNGGFGHFLTIPEISVYNVFDQYLLTGLPLKLEFFLMHLVAQVCRLFMSFYYCSRTCVANEFVARTIVLVRTPWDYMSGPSRFDAINREMLQLMRNEHQKYGTRKFGFGNLNKMKQLNDGGMDLTNMIAQDEYLHDKNIRVWTGDTMTVASVYNQIVEVPNLDRLFYIGAGGKVGTAVCELLTTSRPGLKICIFSRHRVLNHPNISYTNNLSDMADYRVVLVGKILSNAMYEKALRTVDQVQTRFMLDYTVPVLPIPALESRGVGMIRHIRIGLLQTRPNNAFLKGHYDWCMSHGENQIVPCHFGCLLNTVNGRETNEVGEINPLQVEQLWKQANARGFYNIPIDYQT</sequence>
<dbReference type="OrthoDB" id="408954at2759"/>
<proteinExistence type="predicted"/>
<dbReference type="GO" id="GO:0016020">
    <property type="term" value="C:membrane"/>
    <property type="evidence" value="ECO:0007669"/>
    <property type="project" value="UniProtKB-SubCell"/>
</dbReference>
<dbReference type="PaxDb" id="2850-Phatr47593"/>
<dbReference type="PANTHER" id="PTHR11863">
    <property type="entry name" value="STEROL DESATURASE"/>
    <property type="match status" value="1"/>
</dbReference>
<dbReference type="InParanoid" id="B7G477"/>
<dbReference type="KEGG" id="pti:PHATRDRAFT_47593"/>
<dbReference type="RefSeq" id="XP_002182026.1">
    <property type="nucleotide sequence ID" value="XM_002181990.1"/>
</dbReference>
<dbReference type="GO" id="GO:0008610">
    <property type="term" value="P:lipid biosynthetic process"/>
    <property type="evidence" value="ECO:0007669"/>
    <property type="project" value="InterPro"/>
</dbReference>
<evidence type="ECO:0000256" key="2">
    <source>
        <dbReference type="ARBA" id="ARBA00022692"/>
    </source>
</evidence>
<evidence type="ECO:0000256" key="3">
    <source>
        <dbReference type="ARBA" id="ARBA00022989"/>
    </source>
</evidence>
<feature type="domain" description="Fatty acid hydroxylase" evidence="6">
    <location>
        <begin position="151"/>
        <end position="292"/>
    </location>
</feature>
<dbReference type="GO" id="GO:0016491">
    <property type="term" value="F:oxidoreductase activity"/>
    <property type="evidence" value="ECO:0007669"/>
    <property type="project" value="InterPro"/>
</dbReference>
<keyword evidence="8" id="KW-1185">Reference proteome</keyword>
<accession>B7G477</accession>
<evidence type="ECO:0000256" key="4">
    <source>
        <dbReference type="ARBA" id="ARBA00023136"/>
    </source>
</evidence>
<keyword evidence="2" id="KW-0812">Transmembrane</keyword>
<feature type="compositionally biased region" description="Basic and acidic residues" evidence="5">
    <location>
        <begin position="1"/>
        <end position="15"/>
    </location>
</feature>
<reference evidence="7 8" key="1">
    <citation type="journal article" date="2008" name="Nature">
        <title>The Phaeodactylum genome reveals the evolutionary history of diatom genomes.</title>
        <authorList>
            <person name="Bowler C."/>
            <person name="Allen A.E."/>
            <person name="Badger J.H."/>
            <person name="Grimwood J."/>
            <person name="Jabbari K."/>
            <person name="Kuo A."/>
            <person name="Maheswari U."/>
            <person name="Martens C."/>
            <person name="Maumus F."/>
            <person name="Otillar R.P."/>
            <person name="Rayko E."/>
            <person name="Salamov A."/>
            <person name="Vandepoele K."/>
            <person name="Beszteri B."/>
            <person name="Gruber A."/>
            <person name="Heijde M."/>
            <person name="Katinka M."/>
            <person name="Mock T."/>
            <person name="Valentin K."/>
            <person name="Verret F."/>
            <person name="Berges J.A."/>
            <person name="Brownlee C."/>
            <person name="Cadoret J.P."/>
            <person name="Chiovitti A."/>
            <person name="Choi C.J."/>
            <person name="Coesel S."/>
            <person name="De Martino A."/>
            <person name="Detter J.C."/>
            <person name="Durkin C."/>
            <person name="Falciatore A."/>
            <person name="Fournet J."/>
            <person name="Haruta M."/>
            <person name="Huysman M.J."/>
            <person name="Jenkins B.D."/>
            <person name="Jiroutova K."/>
            <person name="Jorgensen R.E."/>
            <person name="Joubert Y."/>
            <person name="Kaplan A."/>
            <person name="Kroger N."/>
            <person name="Kroth P.G."/>
            <person name="La Roche J."/>
            <person name="Lindquist E."/>
            <person name="Lommer M."/>
            <person name="Martin-Jezequel V."/>
            <person name="Lopez P.J."/>
            <person name="Lucas S."/>
            <person name="Mangogna M."/>
            <person name="McGinnis K."/>
            <person name="Medlin L.K."/>
            <person name="Montsant A."/>
            <person name="Oudot-Le Secq M.P."/>
            <person name="Napoli C."/>
            <person name="Obornik M."/>
            <person name="Parker M.S."/>
            <person name="Petit J.L."/>
            <person name="Porcel B.M."/>
            <person name="Poulsen N."/>
            <person name="Robison M."/>
            <person name="Rychlewski L."/>
            <person name="Rynearson T.A."/>
            <person name="Schmutz J."/>
            <person name="Shapiro H."/>
            <person name="Siaut M."/>
            <person name="Stanley M."/>
            <person name="Sussman M.R."/>
            <person name="Taylor A.R."/>
            <person name="Vardi A."/>
            <person name="von Dassow P."/>
            <person name="Vyverman W."/>
            <person name="Willis A."/>
            <person name="Wyrwicz L.S."/>
            <person name="Rokhsar D.S."/>
            <person name="Weissenbach J."/>
            <person name="Armbrust E.V."/>
            <person name="Green B.R."/>
            <person name="Van de Peer Y."/>
            <person name="Grigoriev I.V."/>
        </authorList>
    </citation>
    <scope>NUCLEOTIDE SEQUENCE [LARGE SCALE GENOMIC DNA]</scope>
    <source>
        <strain evidence="7 8">CCAP 1055/1</strain>
    </source>
</reference>
<feature type="region of interest" description="Disordered" evidence="5">
    <location>
        <begin position="1"/>
        <end position="41"/>
    </location>
</feature>
<dbReference type="GeneID" id="7202809"/>
<dbReference type="Pfam" id="PF04116">
    <property type="entry name" value="FA_hydroxylase"/>
    <property type="match status" value="1"/>
</dbReference>
<evidence type="ECO:0000256" key="5">
    <source>
        <dbReference type="SAM" id="MobiDB-lite"/>
    </source>
</evidence>
<organism evidence="7 8">
    <name type="scientific">Phaeodactylum tricornutum (strain CCAP 1055/1)</name>
    <dbReference type="NCBI Taxonomy" id="556484"/>
    <lineage>
        <taxon>Eukaryota</taxon>
        <taxon>Sar</taxon>
        <taxon>Stramenopiles</taxon>
        <taxon>Ochrophyta</taxon>
        <taxon>Bacillariophyta</taxon>
        <taxon>Bacillariophyceae</taxon>
        <taxon>Bacillariophycidae</taxon>
        <taxon>Naviculales</taxon>
        <taxon>Phaeodactylaceae</taxon>
        <taxon>Phaeodactylum</taxon>
    </lineage>
</organism>
<protein>
    <recommendedName>
        <fullName evidence="6">Fatty acid hydroxylase domain-containing protein</fullName>
    </recommendedName>
</protein>
<dbReference type="eggNOG" id="ENOG502S53G">
    <property type="taxonomic scope" value="Eukaryota"/>
</dbReference>
<dbReference type="Proteomes" id="UP000000759">
    <property type="component" value="Chromosome 14"/>
</dbReference>
<dbReference type="AlphaFoldDB" id="B7G477"/>